<proteinExistence type="predicted"/>
<reference evidence="1" key="1">
    <citation type="submission" date="2014-09" db="EMBL/GenBank/DDBJ databases">
        <authorList>
            <person name="Magalhaes I.L.F."/>
            <person name="Oliveira U."/>
            <person name="Santos F.R."/>
            <person name="Vidigal T.H.D.A."/>
            <person name="Brescovit A.D."/>
            <person name="Santos A.J."/>
        </authorList>
    </citation>
    <scope>NUCLEOTIDE SEQUENCE</scope>
    <source>
        <tissue evidence="1">Shoot tissue taken approximately 20 cm above the soil surface</tissue>
    </source>
</reference>
<sequence length="37" mass="4111">MKEPHMRSTRTSFTYSNLPLDPSGNRALNGLYLASLA</sequence>
<dbReference type="AlphaFoldDB" id="A0A0A9HQ25"/>
<name>A0A0A9HQ25_ARUDO</name>
<evidence type="ECO:0000313" key="1">
    <source>
        <dbReference type="EMBL" id="JAE36986.1"/>
    </source>
</evidence>
<organism evidence="1">
    <name type="scientific">Arundo donax</name>
    <name type="common">Giant reed</name>
    <name type="synonym">Donax arundinaceus</name>
    <dbReference type="NCBI Taxonomy" id="35708"/>
    <lineage>
        <taxon>Eukaryota</taxon>
        <taxon>Viridiplantae</taxon>
        <taxon>Streptophyta</taxon>
        <taxon>Embryophyta</taxon>
        <taxon>Tracheophyta</taxon>
        <taxon>Spermatophyta</taxon>
        <taxon>Magnoliopsida</taxon>
        <taxon>Liliopsida</taxon>
        <taxon>Poales</taxon>
        <taxon>Poaceae</taxon>
        <taxon>PACMAD clade</taxon>
        <taxon>Arundinoideae</taxon>
        <taxon>Arundineae</taxon>
        <taxon>Arundo</taxon>
    </lineage>
</organism>
<reference evidence="1" key="2">
    <citation type="journal article" date="2015" name="Data Brief">
        <title>Shoot transcriptome of the giant reed, Arundo donax.</title>
        <authorList>
            <person name="Barrero R.A."/>
            <person name="Guerrero F.D."/>
            <person name="Moolhuijzen P."/>
            <person name="Goolsby J.A."/>
            <person name="Tidwell J."/>
            <person name="Bellgard S.E."/>
            <person name="Bellgard M.I."/>
        </authorList>
    </citation>
    <scope>NUCLEOTIDE SEQUENCE</scope>
    <source>
        <tissue evidence="1">Shoot tissue taken approximately 20 cm above the soil surface</tissue>
    </source>
</reference>
<protein>
    <submittedName>
        <fullName evidence="1">Uncharacterized protein</fullName>
    </submittedName>
</protein>
<accession>A0A0A9HQ25</accession>
<dbReference type="EMBL" id="GBRH01160910">
    <property type="protein sequence ID" value="JAE36986.1"/>
    <property type="molecule type" value="Transcribed_RNA"/>
</dbReference>